<dbReference type="EMBL" id="CP061800">
    <property type="protein sequence ID" value="QTA86608.1"/>
    <property type="molecule type" value="Genomic_DNA"/>
</dbReference>
<dbReference type="InterPro" id="IPR055438">
    <property type="entry name" value="AstE_AspA_cat"/>
</dbReference>
<evidence type="ECO:0000256" key="4">
    <source>
        <dbReference type="ARBA" id="ARBA00022833"/>
    </source>
</evidence>
<organism evidence="6 7">
    <name type="scientific">Desulfonema magnum</name>
    <dbReference type="NCBI Taxonomy" id="45655"/>
    <lineage>
        <taxon>Bacteria</taxon>
        <taxon>Pseudomonadati</taxon>
        <taxon>Thermodesulfobacteriota</taxon>
        <taxon>Desulfobacteria</taxon>
        <taxon>Desulfobacterales</taxon>
        <taxon>Desulfococcaceae</taxon>
        <taxon>Desulfonema</taxon>
    </lineage>
</organism>
<dbReference type="CDD" id="cd06251">
    <property type="entry name" value="M14_ASTE_ASPA-like"/>
    <property type="match status" value="1"/>
</dbReference>
<sequence length="333" mass="37308">MPGTSAKIKYSFIKIFTGSDLTRRRLPFMSAESSDPGPSVWLTACGHGDEVGGIVIIQELFKKIRKTGLIRGAVYAFPLMNPIGFENVTRHITLSKEDLNRSFPGDKNGSLGERIADTILTTILEKDPVLVLDLHNDWIKSIPYALIDPNPGVCCQEIYDKTRMFIKKTGFLIIRDSETLHKSLSFNLLRKKIPALTLELGESYIVNEKNIEYGVKSVWNILSYLKMTESADRPFAYPLPEIFKNKILTYTDKPFSSSSGIVRFMATPGDVVKKDQPIARVYNMFGKLRETIVALNDSIVLGHSDSSMAFPGMPVMAFGIFGRSKSTRLRIEN</sequence>
<keyword evidence="7" id="KW-1185">Reference proteome</keyword>
<gene>
    <name evidence="6" type="ORF">dnm_026320</name>
</gene>
<dbReference type="Proteomes" id="UP000663722">
    <property type="component" value="Chromosome"/>
</dbReference>
<feature type="domain" description="Succinylglutamate desuccinylase/Aspartoacylase catalytic" evidence="5">
    <location>
        <begin position="36"/>
        <end position="224"/>
    </location>
</feature>
<evidence type="ECO:0000256" key="3">
    <source>
        <dbReference type="ARBA" id="ARBA00022801"/>
    </source>
</evidence>
<dbReference type="SUPFAM" id="SSF53187">
    <property type="entry name" value="Zn-dependent exopeptidases"/>
    <property type="match status" value="1"/>
</dbReference>
<dbReference type="PIRSF" id="PIRSF039012">
    <property type="entry name" value="ASP"/>
    <property type="match status" value="1"/>
</dbReference>
<dbReference type="GO" id="GO:0016811">
    <property type="term" value="F:hydrolase activity, acting on carbon-nitrogen (but not peptide) bonds, in linear amides"/>
    <property type="evidence" value="ECO:0007669"/>
    <property type="project" value="InterPro"/>
</dbReference>
<dbReference type="GO" id="GO:0046872">
    <property type="term" value="F:metal ion binding"/>
    <property type="evidence" value="ECO:0007669"/>
    <property type="project" value="UniProtKB-KW"/>
</dbReference>
<dbReference type="KEGG" id="dmm:dnm_026320"/>
<dbReference type="AlphaFoldDB" id="A0A975GN82"/>
<keyword evidence="4" id="KW-0862">Zinc</keyword>
<reference evidence="6" key="1">
    <citation type="journal article" date="2021" name="Microb. Physiol.">
        <title>Proteogenomic Insights into the Physiology of Marine, Sulfate-Reducing, Filamentous Desulfonema limicola and Desulfonema magnum.</title>
        <authorList>
            <person name="Schnaars V."/>
            <person name="Wohlbrand L."/>
            <person name="Scheve S."/>
            <person name="Hinrichs C."/>
            <person name="Reinhardt R."/>
            <person name="Rabus R."/>
        </authorList>
    </citation>
    <scope>NUCLEOTIDE SEQUENCE</scope>
    <source>
        <strain evidence="6">4be13</strain>
    </source>
</reference>
<accession>A0A975GN82</accession>
<evidence type="ECO:0000313" key="7">
    <source>
        <dbReference type="Proteomes" id="UP000663722"/>
    </source>
</evidence>
<dbReference type="InterPro" id="IPR053138">
    <property type="entry name" value="N-alpha-Ac-DABA_deacetylase"/>
</dbReference>
<dbReference type="Gene3D" id="3.40.630.10">
    <property type="entry name" value="Zn peptidases"/>
    <property type="match status" value="1"/>
</dbReference>
<protein>
    <submittedName>
        <fullName evidence="6">Succinylglutamate desuccinylase/aspartoacylase family protein</fullName>
    </submittedName>
</protein>
<dbReference type="PANTHER" id="PTHR37326:SF1">
    <property type="entry name" value="BLL3975 PROTEIN"/>
    <property type="match status" value="1"/>
</dbReference>
<evidence type="ECO:0000256" key="1">
    <source>
        <dbReference type="ARBA" id="ARBA00001947"/>
    </source>
</evidence>
<evidence type="ECO:0000259" key="5">
    <source>
        <dbReference type="Pfam" id="PF24827"/>
    </source>
</evidence>
<evidence type="ECO:0000313" key="6">
    <source>
        <dbReference type="EMBL" id="QTA86608.1"/>
    </source>
</evidence>
<name>A0A975GN82_9BACT</name>
<keyword evidence="3" id="KW-0378">Hydrolase</keyword>
<dbReference type="PANTHER" id="PTHR37326">
    <property type="entry name" value="BLL3975 PROTEIN"/>
    <property type="match status" value="1"/>
</dbReference>
<evidence type="ECO:0000256" key="2">
    <source>
        <dbReference type="ARBA" id="ARBA00022723"/>
    </source>
</evidence>
<dbReference type="Pfam" id="PF24827">
    <property type="entry name" value="AstE_AspA_cat"/>
    <property type="match status" value="1"/>
</dbReference>
<dbReference type="InterPro" id="IPR043795">
    <property type="entry name" value="N-alpha-Ac-DABA-like"/>
</dbReference>
<proteinExistence type="predicted"/>
<dbReference type="GO" id="GO:0016788">
    <property type="term" value="F:hydrolase activity, acting on ester bonds"/>
    <property type="evidence" value="ECO:0007669"/>
    <property type="project" value="InterPro"/>
</dbReference>
<keyword evidence="2" id="KW-0479">Metal-binding</keyword>
<comment type="cofactor">
    <cofactor evidence="1">
        <name>Zn(2+)</name>
        <dbReference type="ChEBI" id="CHEBI:29105"/>
    </cofactor>
</comment>